<evidence type="ECO:0000256" key="2">
    <source>
        <dbReference type="ARBA" id="ARBA00001933"/>
    </source>
</evidence>
<evidence type="ECO:0000256" key="5">
    <source>
        <dbReference type="ARBA" id="ARBA00022533"/>
    </source>
</evidence>
<evidence type="ECO:0000256" key="6">
    <source>
        <dbReference type="ARBA" id="ARBA00022676"/>
    </source>
</evidence>
<dbReference type="GO" id="GO:0030170">
    <property type="term" value="F:pyridoxal phosphate binding"/>
    <property type="evidence" value="ECO:0007669"/>
    <property type="project" value="InterPro"/>
</dbReference>
<gene>
    <name evidence="13" type="primary">glgP</name>
    <name evidence="13" type="ORF">EG850_01195</name>
</gene>
<keyword evidence="14" id="KW-1185">Reference proteome</keyword>
<dbReference type="PANTHER" id="PTHR42655">
    <property type="entry name" value="GLYCOGEN PHOSPHORYLASE"/>
    <property type="match status" value="1"/>
</dbReference>
<comment type="caution">
    <text evidence="13">The sequence shown here is derived from an EMBL/GenBank/DDBJ whole genome shotgun (WGS) entry which is preliminary data.</text>
</comment>
<keyword evidence="7" id="KW-0808">Transferase</keyword>
<evidence type="ECO:0000256" key="4">
    <source>
        <dbReference type="ARBA" id="ARBA00012591"/>
    </source>
</evidence>
<dbReference type="PIRSF" id="PIRSF000460">
    <property type="entry name" value="Pprylas_GlgP"/>
    <property type="match status" value="1"/>
</dbReference>
<dbReference type="Gene3D" id="3.40.50.2000">
    <property type="entry name" value="Glycogen Phosphorylase B"/>
    <property type="match status" value="2"/>
</dbReference>
<dbReference type="Proteomes" id="UP000274391">
    <property type="component" value="Unassembled WGS sequence"/>
</dbReference>
<evidence type="ECO:0000256" key="1">
    <source>
        <dbReference type="ARBA" id="ARBA00001275"/>
    </source>
</evidence>
<evidence type="ECO:0000256" key="8">
    <source>
        <dbReference type="ARBA" id="ARBA00022898"/>
    </source>
</evidence>
<sequence>MKAFDSLNVQTILPEALRPLEVISKNLRWSWRPESERLFRSIDDHLWRETGHNPVVLLKRISASRAEELANDAEFLHRMQQEVEELETYLALDRWYEKQTRGTEDADTIVAYFSMEFGIAQSLPIYSGGLGVLSGDHMKSASDLGAPIIGIGLLYTYGYFSQTLSREGWQQERYTQHAPEDLAVTPVLDKTGEQLHVSVTFPGDREVQIAVWKAQVGNAPLLLLDTNIPANDEDMRSITDRLYGGDAEHRIKQELVLGVGGVRAVQAYCEIEGLSQPDVYHMNEGHAGFSGTERIGQLIRQGETFETALAVVRASTIFTTHTPVPAGIDRFDMNLAARYLQADEQGLSKLAPGVPVARVMELGAEDDLSRFNMAHLGLRSAQYANGVAKLHGKVSRGMFRDLYPNFDQREVPITSITNGVHIPTWTRGPIKSVVAAMSGGRDLATANHWREADAVGSPELWRIRNELRSDLITRARRLVRQSWVARGAQEAELGWTNNILDDKVLTVGFARRVSTYKRLTLMLQNPERLRRILTNPDRPVQFIIAGKAHPADMGGKQLLQELVRFADEAGVRDRIIFLPDYDVTIAKFLVAGSDIWLNNPIRPQEASGTSGMKAVMNGCLTLSISDGWWDEFRDDTVGWTIPEAVTNDERQRDLLESEALYDLLEHEIAPLFYDRDEQGIPQDWVSKVRRSMSIVGPQVSAERMVRDYCTELYMPAGRSARAALNEGAAREFAEWQQKVRASWPLVVVHDVRNETASPVAGGNVEITAKVSLGDLEAKDVKVEAIIGRVDEAGNLVAPRSVEMALNGWDDDRWGASIEIDDPGNFGYTVRAVPKHALLRSPAEMGLVQLPRK</sequence>
<proteinExistence type="inferred from homology"/>
<organism evidence="13 14">
    <name type="scientific">Gulosibacter macacae</name>
    <dbReference type="NCBI Taxonomy" id="2488791"/>
    <lineage>
        <taxon>Bacteria</taxon>
        <taxon>Bacillati</taxon>
        <taxon>Actinomycetota</taxon>
        <taxon>Actinomycetes</taxon>
        <taxon>Micrococcales</taxon>
        <taxon>Microbacteriaceae</taxon>
        <taxon>Gulosibacter</taxon>
    </lineage>
</organism>
<dbReference type="EC" id="2.4.1.1" evidence="4"/>
<keyword evidence="9" id="KW-0119">Carbohydrate metabolism</keyword>
<comment type="catalytic activity">
    <reaction evidence="1">
        <text>[(1-&gt;4)-alpha-D-glucosyl](n) + phosphate = [(1-&gt;4)-alpha-D-glucosyl](n-1) + alpha-D-glucose 1-phosphate</text>
        <dbReference type="Rhea" id="RHEA:41732"/>
        <dbReference type="Rhea" id="RHEA-COMP:9584"/>
        <dbReference type="Rhea" id="RHEA-COMP:9586"/>
        <dbReference type="ChEBI" id="CHEBI:15444"/>
        <dbReference type="ChEBI" id="CHEBI:43474"/>
        <dbReference type="ChEBI" id="CHEBI:58601"/>
        <dbReference type="EC" id="2.4.1.1"/>
    </reaction>
</comment>
<keyword evidence="6" id="KW-0328">Glycosyltransferase</keyword>
<evidence type="ECO:0000313" key="14">
    <source>
        <dbReference type="Proteomes" id="UP000274391"/>
    </source>
</evidence>
<dbReference type="PROSITE" id="PS00102">
    <property type="entry name" value="PHOSPHORYLASE"/>
    <property type="match status" value="1"/>
</dbReference>
<dbReference type="InterPro" id="IPR011834">
    <property type="entry name" value="Agluc_phsphrylas"/>
</dbReference>
<accession>A0A3P3W1Y2</accession>
<dbReference type="AlphaFoldDB" id="A0A3P3W1Y2"/>
<dbReference type="InterPro" id="IPR052182">
    <property type="entry name" value="Glycogen/Maltodextrin_Phosph"/>
</dbReference>
<feature type="modified residue" description="N6-(pyridoxal phosphate)lysine" evidence="11">
    <location>
        <position position="613"/>
    </location>
</feature>
<dbReference type="Pfam" id="PF11897">
    <property type="entry name" value="DUF3417"/>
    <property type="match status" value="1"/>
</dbReference>
<comment type="cofactor">
    <cofactor evidence="2">
        <name>pyridoxal 5'-phosphate</name>
        <dbReference type="ChEBI" id="CHEBI:597326"/>
    </cofactor>
</comment>
<dbReference type="GO" id="GO:0008184">
    <property type="term" value="F:glycogen phosphorylase activity"/>
    <property type="evidence" value="ECO:0007669"/>
    <property type="project" value="InterPro"/>
</dbReference>
<dbReference type="InterPro" id="IPR035090">
    <property type="entry name" value="Pyridoxal_P_attach_site"/>
</dbReference>
<dbReference type="InterPro" id="IPR000811">
    <property type="entry name" value="Glyco_trans_35"/>
</dbReference>
<evidence type="ECO:0000256" key="3">
    <source>
        <dbReference type="ARBA" id="ARBA00006047"/>
    </source>
</evidence>
<evidence type="ECO:0000256" key="9">
    <source>
        <dbReference type="ARBA" id="ARBA00023277"/>
    </source>
</evidence>
<evidence type="ECO:0000256" key="10">
    <source>
        <dbReference type="ARBA" id="ARBA00025174"/>
    </source>
</evidence>
<dbReference type="NCBIfam" id="TIGR02094">
    <property type="entry name" value="more_P_ylases"/>
    <property type="match status" value="1"/>
</dbReference>
<evidence type="ECO:0000313" key="13">
    <source>
        <dbReference type="EMBL" id="RRJ88784.1"/>
    </source>
</evidence>
<name>A0A3P3W1Y2_9MICO</name>
<dbReference type="OrthoDB" id="9760804at2"/>
<keyword evidence="8 11" id="KW-0663">Pyridoxal phosphate</keyword>
<keyword evidence="5" id="KW-0021">Allosteric enzyme</keyword>
<dbReference type="InterPro" id="IPR024517">
    <property type="entry name" value="Glycogen_phosphorylase_DUF3417"/>
</dbReference>
<evidence type="ECO:0000256" key="11">
    <source>
        <dbReference type="PIRSR" id="PIRSR000460-1"/>
    </source>
</evidence>
<reference evidence="13 14" key="1">
    <citation type="submission" date="2018-11" db="EMBL/GenBank/DDBJ databases">
        <title>YIM 102482-1 draft genome.</title>
        <authorList>
            <person name="Li G."/>
            <person name="Jiang Y."/>
        </authorList>
    </citation>
    <scope>NUCLEOTIDE SEQUENCE [LARGE SCALE GENOMIC DNA]</scope>
    <source>
        <strain evidence="13 14">YIM 102482-1</strain>
    </source>
</reference>
<feature type="domain" description="DUF3417" evidence="12">
    <location>
        <begin position="13"/>
        <end position="123"/>
    </location>
</feature>
<dbReference type="SUPFAM" id="SSF53756">
    <property type="entry name" value="UDP-Glycosyltransferase/glycogen phosphorylase"/>
    <property type="match status" value="1"/>
</dbReference>
<dbReference type="EMBL" id="RQVS01000001">
    <property type="protein sequence ID" value="RRJ88784.1"/>
    <property type="molecule type" value="Genomic_DNA"/>
</dbReference>
<dbReference type="Pfam" id="PF00343">
    <property type="entry name" value="Phosphorylase"/>
    <property type="match status" value="1"/>
</dbReference>
<evidence type="ECO:0000256" key="7">
    <source>
        <dbReference type="ARBA" id="ARBA00022679"/>
    </source>
</evidence>
<protein>
    <recommendedName>
        <fullName evidence="4">glycogen phosphorylase</fullName>
        <ecNumber evidence="4">2.4.1.1</ecNumber>
    </recommendedName>
</protein>
<dbReference type="RefSeq" id="WP_124969013.1">
    <property type="nucleotide sequence ID" value="NZ_RQVS01000001.1"/>
</dbReference>
<comment type="function">
    <text evidence="10">Phosphorylase is an important allosteric enzyme in carbohydrate metabolism. Enzymes from different sources differ in their regulatory mechanisms and in their natural substrates. However, all known phosphorylases share catalytic and structural properties.</text>
</comment>
<dbReference type="PANTHER" id="PTHR42655:SF1">
    <property type="entry name" value="GLYCOGEN PHOSPHORYLASE"/>
    <property type="match status" value="1"/>
</dbReference>
<comment type="similarity">
    <text evidence="3">Belongs to the glycogen phosphorylase family.</text>
</comment>
<dbReference type="GO" id="GO:0005975">
    <property type="term" value="P:carbohydrate metabolic process"/>
    <property type="evidence" value="ECO:0007669"/>
    <property type="project" value="InterPro"/>
</dbReference>
<evidence type="ECO:0000259" key="12">
    <source>
        <dbReference type="Pfam" id="PF11897"/>
    </source>
</evidence>